<dbReference type="InterPro" id="IPR002559">
    <property type="entry name" value="Transposase_11"/>
</dbReference>
<comment type="caution">
    <text evidence="3">The sequence shown here is derived from an EMBL/GenBank/DDBJ whole genome shotgun (WGS) entry which is preliminary data.</text>
</comment>
<dbReference type="Pfam" id="PF13340">
    <property type="entry name" value="DUF4096"/>
    <property type="match status" value="1"/>
</dbReference>
<feature type="domain" description="Insertion element IS402-like" evidence="2">
    <location>
        <begin position="2"/>
        <end position="74"/>
    </location>
</feature>
<proteinExistence type="predicted"/>
<gene>
    <name evidence="3" type="ORF">DS843_30140</name>
</gene>
<dbReference type="RefSeq" id="WP_149472517.1">
    <property type="nucleotide sequence ID" value="NZ_QOKW01000054.1"/>
</dbReference>
<evidence type="ECO:0000313" key="3">
    <source>
        <dbReference type="EMBL" id="KAA0675761.1"/>
    </source>
</evidence>
<dbReference type="PANTHER" id="PTHR30007">
    <property type="entry name" value="PHP DOMAIN PROTEIN"/>
    <property type="match status" value="1"/>
</dbReference>
<dbReference type="EMBL" id="QOKW01000054">
    <property type="protein sequence ID" value="KAA0675761.1"/>
    <property type="molecule type" value="Genomic_DNA"/>
</dbReference>
<dbReference type="GO" id="GO:0003677">
    <property type="term" value="F:DNA binding"/>
    <property type="evidence" value="ECO:0007669"/>
    <property type="project" value="InterPro"/>
</dbReference>
<dbReference type="InterPro" id="IPR025161">
    <property type="entry name" value="IS402-like_dom"/>
</dbReference>
<dbReference type="NCBIfam" id="NF033580">
    <property type="entry name" value="transpos_IS5_3"/>
    <property type="match status" value="1"/>
</dbReference>
<dbReference type="Proteomes" id="UP000480854">
    <property type="component" value="Unassembled WGS sequence"/>
</dbReference>
<keyword evidence="4" id="KW-1185">Reference proteome</keyword>
<feature type="domain" description="Transposase IS4-like" evidence="1">
    <location>
        <begin position="91"/>
        <end position="256"/>
    </location>
</feature>
<dbReference type="PANTHER" id="PTHR30007:SF1">
    <property type="entry name" value="BLR1914 PROTEIN"/>
    <property type="match status" value="1"/>
</dbReference>
<dbReference type="Pfam" id="PF01609">
    <property type="entry name" value="DDE_Tnp_1"/>
    <property type="match status" value="1"/>
</dbReference>
<sequence>MLTDAMWRRLLPLLPPQKPRTGRPSLDHRCFLEAVLWLARTGAPWRDLPEDVMNWRTAWRRLQRWTAAGIWGRIVAELRAMAPNAGWDAHLLDSSVIRAHAHAAGARHTSGEQALGRSRGGFSTKLHLRADAEGRPVALHLTGGERHDLLGVGPLFEQGALRSGKRGRPRWKPDAVIADKAYSAAWLLDVLRRKRIVPIIPSRADQPRNPDFDRAAYRRRNLVERLVGKLKQFRRVATRYDKLDAHYLAFVQIASVMVWLRSFGDKT</sequence>
<dbReference type="GO" id="GO:0004803">
    <property type="term" value="F:transposase activity"/>
    <property type="evidence" value="ECO:0007669"/>
    <property type="project" value="InterPro"/>
</dbReference>
<dbReference type="GO" id="GO:0006313">
    <property type="term" value="P:DNA transposition"/>
    <property type="evidence" value="ECO:0007669"/>
    <property type="project" value="InterPro"/>
</dbReference>
<reference evidence="3 4" key="1">
    <citation type="submission" date="2018-07" db="EMBL/GenBank/DDBJ databases">
        <title>Genome sequence of Azospirillum sp. ATCC 49961.</title>
        <authorList>
            <person name="Sant'Anna F.H."/>
            <person name="Baldani J.I."/>
            <person name="Zilli J.E."/>
            <person name="Reis V.M."/>
            <person name="Hartmann A."/>
            <person name="Cruz L."/>
            <person name="de Souza E.M."/>
            <person name="de Oliveira Pedrosa F."/>
            <person name="Passaglia L.M.P."/>
        </authorList>
    </citation>
    <scope>NUCLEOTIDE SEQUENCE [LARGE SCALE GENOMIC DNA]</scope>
    <source>
        <strain evidence="3 4">ATCC 49961</strain>
    </source>
</reference>
<name>A0A9W7NER8_9PROT</name>
<evidence type="ECO:0000313" key="4">
    <source>
        <dbReference type="Proteomes" id="UP000480854"/>
    </source>
</evidence>
<accession>A0A9W7NER8</accession>
<evidence type="ECO:0000259" key="2">
    <source>
        <dbReference type="Pfam" id="PF13340"/>
    </source>
</evidence>
<protein>
    <submittedName>
        <fullName evidence="3">IS5 family transposase</fullName>
    </submittedName>
</protein>
<evidence type="ECO:0000259" key="1">
    <source>
        <dbReference type="Pfam" id="PF01609"/>
    </source>
</evidence>
<dbReference type="AlphaFoldDB" id="A0A9W7NER8"/>
<dbReference type="OrthoDB" id="7277254at2"/>
<organism evidence="3 4">
    <name type="scientific">Roseomonas genomospecies 6</name>
    <dbReference type="NCBI Taxonomy" id="214106"/>
    <lineage>
        <taxon>Bacteria</taxon>
        <taxon>Pseudomonadati</taxon>
        <taxon>Pseudomonadota</taxon>
        <taxon>Alphaproteobacteria</taxon>
        <taxon>Acetobacterales</taxon>
        <taxon>Roseomonadaceae</taxon>
        <taxon>Roseomonas</taxon>
    </lineage>
</organism>